<dbReference type="Proteomes" id="UP000006064">
    <property type="component" value="Chromosome"/>
</dbReference>
<gene>
    <name evidence="2" type="ORF">CL1_0382</name>
</gene>
<accession>I3ZSA9</accession>
<dbReference type="KEGG" id="thm:CL1_0382"/>
<dbReference type="OrthoDB" id="10444at2157"/>
<feature type="domain" description="PD-(D/E)XK endonuclease-like" evidence="1">
    <location>
        <begin position="83"/>
        <end position="233"/>
    </location>
</feature>
<reference evidence="2 3" key="1">
    <citation type="journal article" date="2012" name="J. Bacteriol.">
        <title>Complete Genome Sequence of the Hyperthermophilic Archaeon Thermococcus sp. Strain CL1, Isolated from a Paralvinella sp. Polychaete Worm Collected from a Hydrothermal Vent.</title>
        <authorList>
            <person name="Jung J.H."/>
            <person name="Holden J.F."/>
            <person name="Seo D.H."/>
            <person name="Park K.H."/>
            <person name="Shin H."/>
            <person name="Ryu S."/>
            <person name="Lee J.H."/>
            <person name="Park C.S."/>
        </authorList>
    </citation>
    <scope>NUCLEOTIDE SEQUENCE [LARGE SCALE GENOMIC DNA]</scope>
    <source>
        <strain evidence="3">DSM 27260 / KACC 17922 / CL1</strain>
    </source>
</reference>
<dbReference type="InterPro" id="IPR038726">
    <property type="entry name" value="PDDEXK_AddAB-type"/>
</dbReference>
<sequence length="235" mass="27239">MGEVEEFARRLENYLRHGNPRGPKKSIPITQLSFCPLKLALSLRFDVRYFGTKNDGQILGTVLHAGLLNTIVDSWDYLRGNLTEKPLVEVPLQYELENGWVLSGRADLVVGKHVFEFKFLHEYPYEAIPESIEEIDEIPDDSVVKAYVEQLNAYLHVLPDVEVGHLWIFNRNSLVPWKKILVEKNGDMFDELLKRARRVVKLVEDLENGNVPDSFEPRFGWECRNCIYRPICPRS</sequence>
<evidence type="ECO:0000313" key="3">
    <source>
        <dbReference type="Proteomes" id="UP000006064"/>
    </source>
</evidence>
<dbReference type="EMBL" id="CP003651">
    <property type="protein sequence ID" value="AFL94593.1"/>
    <property type="molecule type" value="Genomic_DNA"/>
</dbReference>
<dbReference type="Pfam" id="PF12705">
    <property type="entry name" value="PDDEXK_1"/>
    <property type="match status" value="1"/>
</dbReference>
<dbReference type="RefSeq" id="WP_014788234.1">
    <property type="nucleotide sequence ID" value="NC_018015.1"/>
</dbReference>
<dbReference type="GeneID" id="13038058"/>
<dbReference type="HOGENOM" id="CLU_1248342_0_0_2"/>
<dbReference type="STRING" id="163003.CL1_0382"/>
<proteinExistence type="predicted"/>
<evidence type="ECO:0000313" key="2">
    <source>
        <dbReference type="EMBL" id="AFL94593.1"/>
    </source>
</evidence>
<organism evidence="2 3">
    <name type="scientific">Thermococcus cleftensis (strain DSM 27260 / KACC 17922 / CL1)</name>
    <dbReference type="NCBI Taxonomy" id="163003"/>
    <lineage>
        <taxon>Archaea</taxon>
        <taxon>Methanobacteriati</taxon>
        <taxon>Methanobacteriota</taxon>
        <taxon>Thermococci</taxon>
        <taxon>Thermococcales</taxon>
        <taxon>Thermococcaceae</taxon>
        <taxon>Thermococcus</taxon>
    </lineage>
</organism>
<keyword evidence="3" id="KW-1185">Reference proteome</keyword>
<dbReference type="AlphaFoldDB" id="I3ZSA9"/>
<dbReference type="InterPro" id="IPR011604">
    <property type="entry name" value="PDDEXK-like_dom_sf"/>
</dbReference>
<name>I3ZSA9_THECF</name>
<dbReference type="Gene3D" id="3.90.320.10">
    <property type="match status" value="1"/>
</dbReference>
<evidence type="ECO:0000259" key="1">
    <source>
        <dbReference type="Pfam" id="PF12705"/>
    </source>
</evidence>
<protein>
    <recommendedName>
        <fullName evidence="1">PD-(D/E)XK endonuclease-like domain-containing protein</fullName>
    </recommendedName>
</protein>